<dbReference type="InterPro" id="IPR010982">
    <property type="entry name" value="Lambda_DNA-bd_dom_sf"/>
</dbReference>
<dbReference type="Gene3D" id="1.10.260.40">
    <property type="entry name" value="lambda repressor-like DNA-binding domains"/>
    <property type="match status" value="1"/>
</dbReference>
<accession>A0ABS4FE06</accession>
<keyword evidence="3" id="KW-1185">Reference proteome</keyword>
<dbReference type="PROSITE" id="PS50943">
    <property type="entry name" value="HTH_CROC1"/>
    <property type="match status" value="1"/>
</dbReference>
<feature type="domain" description="HTH cro/C1-type" evidence="1">
    <location>
        <begin position="18"/>
        <end position="65"/>
    </location>
</feature>
<dbReference type="CDD" id="cd00093">
    <property type="entry name" value="HTH_XRE"/>
    <property type="match status" value="1"/>
</dbReference>
<dbReference type="SMART" id="SM00530">
    <property type="entry name" value="HTH_XRE"/>
    <property type="match status" value="1"/>
</dbReference>
<dbReference type="InterPro" id="IPR001387">
    <property type="entry name" value="Cro/C1-type_HTH"/>
</dbReference>
<evidence type="ECO:0000313" key="2">
    <source>
        <dbReference type="EMBL" id="MBP1894438.1"/>
    </source>
</evidence>
<dbReference type="GeneID" id="95405482"/>
<sequence length="459" mass="54320">MKTTATIRGEIDKFLHHHRLTINQFARLSGVNSGTLSSILNGHRPMSMQQLDRITHCMGLEDGHFYDMYIDEFIFHLTPDWRRLGPFLQRCAQLDKLDSLDKAARMTMDNVSYAPMLFELAESFYHSGRNEASMLLFECVAESEKSQHSERLALCQYRIFTLKLSDDQEKNLQAAVQFEPYIEKLDERYQLDAYKNLLNTYSALHRWGEVERLSRRMRQAAKMLYSENRNAHQVQDYPNKPVIFYILYSYLMESHTYKERGKFDKALELISYYEKPDWVDNPSQEELIITDQFSEWAKANRYLYRLLSGEPDSLDVYVEFISSNEDEIFHALTHIMVAVNRYHLQVDHILDRFKNYIAYQPRKSRIGTIDEQVNINNYTRLLAELGIYYLNAKRYEQGLVYIVNSLEYSIRIHSDKGMLRCMGLFEQFRPFASSEIQQRYQNLISDIQKLSVYAWMPVI</sequence>
<comment type="caution">
    <text evidence="2">The sequence shown here is derived from an EMBL/GenBank/DDBJ whole genome shotgun (WGS) entry which is preliminary data.</text>
</comment>
<dbReference type="EMBL" id="JAGGKI010000009">
    <property type="protein sequence ID" value="MBP1894438.1"/>
    <property type="molecule type" value="Genomic_DNA"/>
</dbReference>
<gene>
    <name evidence="2" type="ORF">J2Z18_003543</name>
</gene>
<proteinExistence type="predicted"/>
<dbReference type="RefSeq" id="WP_210095084.1">
    <property type="nucleotide sequence ID" value="NZ_BOSA01000021.1"/>
</dbReference>
<organism evidence="2 3">
    <name type="scientific">Paenibacillus lactis</name>
    <dbReference type="NCBI Taxonomy" id="228574"/>
    <lineage>
        <taxon>Bacteria</taxon>
        <taxon>Bacillati</taxon>
        <taxon>Bacillota</taxon>
        <taxon>Bacilli</taxon>
        <taxon>Bacillales</taxon>
        <taxon>Paenibacillaceae</taxon>
        <taxon>Paenibacillus</taxon>
    </lineage>
</organism>
<evidence type="ECO:0000259" key="1">
    <source>
        <dbReference type="PROSITE" id="PS50943"/>
    </source>
</evidence>
<dbReference type="Pfam" id="PF13443">
    <property type="entry name" value="HTH_26"/>
    <property type="match status" value="1"/>
</dbReference>
<dbReference type="SUPFAM" id="SSF47413">
    <property type="entry name" value="lambda repressor-like DNA-binding domains"/>
    <property type="match status" value="1"/>
</dbReference>
<name>A0ABS4FE06_9BACL</name>
<reference evidence="2 3" key="1">
    <citation type="submission" date="2021-03" db="EMBL/GenBank/DDBJ databases">
        <title>Genomic Encyclopedia of Type Strains, Phase IV (KMG-IV): sequencing the most valuable type-strain genomes for metagenomic binning, comparative biology and taxonomic classification.</title>
        <authorList>
            <person name="Goeker M."/>
        </authorList>
    </citation>
    <scope>NUCLEOTIDE SEQUENCE [LARGE SCALE GENOMIC DNA]</scope>
    <source>
        <strain evidence="2 3">DSM 15596</strain>
    </source>
</reference>
<protein>
    <submittedName>
        <fullName evidence="2">Transcriptional regulator with XRE-family HTH domain</fullName>
    </submittedName>
</protein>
<dbReference type="Proteomes" id="UP000706926">
    <property type="component" value="Unassembled WGS sequence"/>
</dbReference>
<evidence type="ECO:0000313" key="3">
    <source>
        <dbReference type="Proteomes" id="UP000706926"/>
    </source>
</evidence>